<evidence type="ECO:0000313" key="4">
    <source>
        <dbReference type="Proteomes" id="UP000335636"/>
    </source>
</evidence>
<keyword evidence="4" id="KW-1185">Reference proteome</keyword>
<dbReference type="Proteomes" id="UP000335636">
    <property type="component" value="Unassembled WGS sequence"/>
</dbReference>
<evidence type="ECO:0000256" key="1">
    <source>
        <dbReference type="SAM" id="MobiDB-lite"/>
    </source>
</evidence>
<evidence type="ECO:0000313" key="2">
    <source>
        <dbReference type="EMBL" id="KAF7476872.1"/>
    </source>
</evidence>
<dbReference type="AlphaFoldDB" id="A0A5E4CP88"/>
<reference evidence="2" key="2">
    <citation type="submission" date="2020-08" db="EMBL/GenBank/DDBJ databases">
        <authorList>
            <person name="Shumante A."/>
            <person name="Zimin A.V."/>
            <person name="Puiu D."/>
            <person name="Salzberg S.L."/>
        </authorList>
    </citation>
    <scope>NUCLEOTIDE SEQUENCE</scope>
    <source>
        <strain evidence="2">WC2-LM</strain>
        <tissue evidence="2">Liver</tissue>
    </source>
</reference>
<accession>A0A5E4CP88</accession>
<evidence type="ECO:0000313" key="3">
    <source>
        <dbReference type="EMBL" id="VTJ82841.1"/>
    </source>
</evidence>
<dbReference type="EMBL" id="CABDUW010001590">
    <property type="protein sequence ID" value="VTJ82841.1"/>
    <property type="molecule type" value="Genomic_DNA"/>
</dbReference>
<name>A0A5E4CP88_MARMO</name>
<gene>
    <name evidence="2" type="ORF">GHT09_011997</name>
    <name evidence="3" type="ORF">MONAX_5E040880</name>
</gene>
<feature type="region of interest" description="Disordered" evidence="1">
    <location>
        <begin position="166"/>
        <end position="186"/>
    </location>
</feature>
<sequence>MKLKNDLTWVKLKCRAPAHPATPQISGTSGRGPLAGLKSTSGISGFCVPVVQHVCPQPWTAQVTAGPALSVSTRAQPPRYLCGAVQAQAHCLSPFLLFIKTCCCPTFASPSPSTCRRIKGGKVVYEDLFFLVPLPEVICLFNTYLLSPTVLGSMCWTGGPSPHNTSAVGEYGPGRPLTSPGSHEGP</sequence>
<protein>
    <submittedName>
        <fullName evidence="3">Uncharacterized protein</fullName>
    </submittedName>
</protein>
<proteinExistence type="predicted"/>
<dbReference type="Proteomes" id="UP000662637">
    <property type="component" value="Unassembled WGS sequence"/>
</dbReference>
<organism evidence="3 4">
    <name type="scientific">Marmota monax</name>
    <name type="common">Woodchuck</name>
    <dbReference type="NCBI Taxonomy" id="9995"/>
    <lineage>
        <taxon>Eukaryota</taxon>
        <taxon>Metazoa</taxon>
        <taxon>Chordata</taxon>
        <taxon>Craniata</taxon>
        <taxon>Vertebrata</taxon>
        <taxon>Euteleostomi</taxon>
        <taxon>Mammalia</taxon>
        <taxon>Eutheria</taxon>
        <taxon>Euarchontoglires</taxon>
        <taxon>Glires</taxon>
        <taxon>Rodentia</taxon>
        <taxon>Sciuromorpha</taxon>
        <taxon>Sciuridae</taxon>
        <taxon>Xerinae</taxon>
        <taxon>Marmotini</taxon>
        <taxon>Marmota</taxon>
    </lineage>
</organism>
<dbReference type="EMBL" id="WJEC01002238">
    <property type="protein sequence ID" value="KAF7476872.1"/>
    <property type="molecule type" value="Genomic_DNA"/>
</dbReference>
<reference evidence="3 4" key="1">
    <citation type="submission" date="2019-04" db="EMBL/GenBank/DDBJ databases">
        <authorList>
            <person name="Alioto T."/>
            <person name="Alioto T."/>
        </authorList>
    </citation>
    <scope>NUCLEOTIDE SEQUENCE [LARGE SCALE GENOMIC DNA]</scope>
</reference>